<gene>
    <name evidence="2" type="ORF">LMG32289_06075</name>
</gene>
<reference evidence="2 3" key="1">
    <citation type="submission" date="2021-08" db="EMBL/GenBank/DDBJ databases">
        <authorList>
            <person name="Peeters C."/>
        </authorList>
    </citation>
    <scope>NUCLEOTIDE SEQUENCE [LARGE SCALE GENOMIC DNA]</scope>
    <source>
        <strain evidence="2 3">LMG 32289</strain>
    </source>
</reference>
<evidence type="ECO:0000313" key="2">
    <source>
        <dbReference type="EMBL" id="CAG9185722.1"/>
    </source>
</evidence>
<protein>
    <submittedName>
        <fullName evidence="2">Uncharacterized protein</fullName>
    </submittedName>
</protein>
<proteinExistence type="predicted"/>
<evidence type="ECO:0000256" key="1">
    <source>
        <dbReference type="SAM" id="MobiDB-lite"/>
    </source>
</evidence>
<feature type="region of interest" description="Disordered" evidence="1">
    <location>
        <begin position="129"/>
        <end position="214"/>
    </location>
</feature>
<evidence type="ECO:0000313" key="3">
    <source>
        <dbReference type="Proteomes" id="UP000706525"/>
    </source>
</evidence>
<feature type="compositionally biased region" description="Low complexity" evidence="1">
    <location>
        <begin position="151"/>
        <end position="167"/>
    </location>
</feature>
<dbReference type="EMBL" id="CAJZAG010000015">
    <property type="protein sequence ID" value="CAG9185722.1"/>
    <property type="molecule type" value="Genomic_DNA"/>
</dbReference>
<feature type="compositionally biased region" description="Low complexity" evidence="1">
    <location>
        <begin position="188"/>
        <end position="203"/>
    </location>
</feature>
<accession>A0ABN7ZNL2</accession>
<keyword evidence="3" id="KW-1185">Reference proteome</keyword>
<sequence>MDIQEIARLHARYAEPPLTIDMPSRGHGTPMLEQPQEAAASTNTTTMWGRLPEWQRLVVVMLLVTAVAFPIGRWAASGGKRDAQTAVTKGPAGEGTSGTPTEGGSPQAEEWPPKASVTIPERDAIEPQRAAVPAQQIAGVASTAPAPPVAQTPASSADAAAPRVKAPTKTPTVSPQAPTRTTPTSNFQTHATPTQQTPQAPHASEQRRNEIKLF</sequence>
<feature type="compositionally biased region" description="Basic and acidic residues" evidence="1">
    <location>
        <begin position="204"/>
        <end position="214"/>
    </location>
</feature>
<organism evidence="2 3">
    <name type="scientific">Cupriavidus pampae</name>
    <dbReference type="NCBI Taxonomy" id="659251"/>
    <lineage>
        <taxon>Bacteria</taxon>
        <taxon>Pseudomonadati</taxon>
        <taxon>Pseudomonadota</taxon>
        <taxon>Betaproteobacteria</taxon>
        <taxon>Burkholderiales</taxon>
        <taxon>Burkholderiaceae</taxon>
        <taxon>Cupriavidus</taxon>
    </lineage>
</organism>
<feature type="compositionally biased region" description="Polar residues" evidence="1">
    <location>
        <begin position="169"/>
        <end position="187"/>
    </location>
</feature>
<comment type="caution">
    <text evidence="2">The sequence shown here is derived from an EMBL/GenBank/DDBJ whole genome shotgun (WGS) entry which is preliminary data.</text>
</comment>
<name>A0ABN7ZNL2_9BURK</name>
<feature type="compositionally biased region" description="Low complexity" evidence="1">
    <location>
        <begin position="97"/>
        <end position="106"/>
    </location>
</feature>
<dbReference type="Proteomes" id="UP000706525">
    <property type="component" value="Unassembled WGS sequence"/>
</dbReference>
<feature type="region of interest" description="Disordered" evidence="1">
    <location>
        <begin position="76"/>
        <end position="114"/>
    </location>
</feature>